<feature type="domain" description="ABC transporter" evidence="6">
    <location>
        <begin position="7"/>
        <end position="245"/>
    </location>
</feature>
<dbReference type="GO" id="GO:0005524">
    <property type="term" value="F:ATP binding"/>
    <property type="evidence" value="ECO:0007669"/>
    <property type="project" value="UniProtKB-KW"/>
</dbReference>
<dbReference type="Pfam" id="PF00005">
    <property type="entry name" value="ABC_tran"/>
    <property type="match status" value="1"/>
</dbReference>
<evidence type="ECO:0000256" key="2">
    <source>
        <dbReference type="ARBA" id="ARBA00022448"/>
    </source>
</evidence>
<dbReference type="PANTHER" id="PTHR42781:SF4">
    <property type="entry name" value="SPERMIDINE_PUTRESCINE IMPORT ATP-BINDING PROTEIN POTA"/>
    <property type="match status" value="1"/>
</dbReference>
<evidence type="ECO:0000256" key="5">
    <source>
        <dbReference type="ARBA" id="ARBA00024722"/>
    </source>
</evidence>
<sequence length="264" mass="28052">MQPPPLITYANVRKCFPTPAGAVVAVDDVSLEIAEGEFLAIVGGSGSGKTTLLRLTNRLIEPDGGTIRIAGEDISRIDPVGLRRRIGTVFQNGALFPHMTIAANIGITPRLLGTPPGEIATRVDELLDLVQLDRTEHRDRLPHELSGGQRQRVGVARALAAAPHIVLMDEPFGALDPLTRDALGGDYRALHDKLALTTIMITHDITEALLLADRIAVMRGGRLVEAGPPAAVATSQEPYVAELMTTPRRQAARLAALLPGSGTA</sequence>
<protein>
    <submittedName>
        <fullName evidence="7">ATP-binding cassette domain-containing protein</fullName>
    </submittedName>
</protein>
<dbReference type="PANTHER" id="PTHR42781">
    <property type="entry name" value="SPERMIDINE/PUTRESCINE IMPORT ATP-BINDING PROTEIN POTA"/>
    <property type="match status" value="1"/>
</dbReference>
<dbReference type="InterPro" id="IPR050093">
    <property type="entry name" value="ABC_SmlMolc_Importer"/>
</dbReference>
<evidence type="ECO:0000256" key="3">
    <source>
        <dbReference type="ARBA" id="ARBA00022741"/>
    </source>
</evidence>
<keyword evidence="8" id="KW-1185">Reference proteome</keyword>
<dbReference type="RefSeq" id="WP_231320063.1">
    <property type="nucleotide sequence ID" value="NZ_CP088156.1"/>
</dbReference>
<dbReference type="PROSITE" id="PS00211">
    <property type="entry name" value="ABC_TRANSPORTER_1"/>
    <property type="match status" value="1"/>
</dbReference>
<dbReference type="InterPro" id="IPR017871">
    <property type="entry name" value="ABC_transporter-like_CS"/>
</dbReference>
<dbReference type="InterPro" id="IPR003439">
    <property type="entry name" value="ABC_transporter-like_ATP-bd"/>
</dbReference>
<evidence type="ECO:0000259" key="6">
    <source>
        <dbReference type="PROSITE" id="PS50893"/>
    </source>
</evidence>
<dbReference type="Gene3D" id="3.40.50.300">
    <property type="entry name" value="P-loop containing nucleotide triphosphate hydrolases"/>
    <property type="match status" value="1"/>
</dbReference>
<comment type="similarity">
    <text evidence="1">Belongs to the ABC transporter superfamily.</text>
</comment>
<dbReference type="Proteomes" id="UP001431010">
    <property type="component" value="Chromosome"/>
</dbReference>
<organism evidence="7 8">
    <name type="scientific">Bradyrhizobium ontarionense</name>
    <dbReference type="NCBI Taxonomy" id="2898149"/>
    <lineage>
        <taxon>Bacteria</taxon>
        <taxon>Pseudomonadati</taxon>
        <taxon>Pseudomonadota</taxon>
        <taxon>Alphaproteobacteria</taxon>
        <taxon>Hyphomicrobiales</taxon>
        <taxon>Nitrobacteraceae</taxon>
        <taxon>Bradyrhizobium</taxon>
    </lineage>
</organism>
<keyword evidence="3" id="KW-0547">Nucleotide-binding</keyword>
<keyword evidence="2" id="KW-0813">Transport</keyword>
<evidence type="ECO:0000256" key="4">
    <source>
        <dbReference type="ARBA" id="ARBA00022840"/>
    </source>
</evidence>
<dbReference type="SMART" id="SM00382">
    <property type="entry name" value="AAA"/>
    <property type="match status" value="1"/>
</dbReference>
<dbReference type="InterPro" id="IPR027417">
    <property type="entry name" value="P-loop_NTPase"/>
</dbReference>
<gene>
    <name evidence="7" type="ORF">LQG66_33480</name>
</gene>
<keyword evidence="4 7" id="KW-0067">ATP-binding</keyword>
<evidence type="ECO:0000313" key="8">
    <source>
        <dbReference type="Proteomes" id="UP001431010"/>
    </source>
</evidence>
<evidence type="ECO:0000313" key="7">
    <source>
        <dbReference type="EMBL" id="UFZ04051.1"/>
    </source>
</evidence>
<dbReference type="InterPro" id="IPR003593">
    <property type="entry name" value="AAA+_ATPase"/>
</dbReference>
<dbReference type="EMBL" id="CP088156">
    <property type="protein sequence ID" value="UFZ04051.1"/>
    <property type="molecule type" value="Genomic_DNA"/>
</dbReference>
<accession>A0ABY3R9P8</accession>
<evidence type="ECO:0000256" key="1">
    <source>
        <dbReference type="ARBA" id="ARBA00005417"/>
    </source>
</evidence>
<dbReference type="PROSITE" id="PS50893">
    <property type="entry name" value="ABC_TRANSPORTER_2"/>
    <property type="match status" value="1"/>
</dbReference>
<reference evidence="7" key="1">
    <citation type="journal article" date="2024" name="Antonie Van Leeuwenhoek">
        <title>Bradyrhizobium ontarionense sp. nov., a novel bacterial symbiont isolated from Aeschynomene indica (Indian jointvetch), harbours photosynthesis, nitrogen fixation and nitrous oxide (N2O) reductase genes.</title>
        <authorList>
            <person name="Bromfield E.S.P."/>
            <person name="Cloutier S."/>
        </authorList>
    </citation>
    <scope>NUCLEOTIDE SEQUENCE</scope>
    <source>
        <strain evidence="7">A19</strain>
    </source>
</reference>
<comment type="function">
    <text evidence="5">Involved in beta-(1--&gt;2)glucan export. Transmembrane domains (TMD) form a pore in the inner membrane and the ATP-binding domain (NBD) is responsible for energy generation.</text>
</comment>
<dbReference type="SUPFAM" id="SSF52540">
    <property type="entry name" value="P-loop containing nucleoside triphosphate hydrolases"/>
    <property type="match status" value="1"/>
</dbReference>
<name>A0ABY3R9P8_9BRAD</name>
<proteinExistence type="inferred from homology"/>